<sequence>MLVVVANDLPPAVRGRMKLWFIEPRANVFVSGVRDSLARKVVDYLHEHCPPKSGLMIFNSSNTCPGYEIFGLGDTRKEITEISGLPLVIEKSAEPPPDNPNSLTPDVPKPQ</sequence>
<feature type="region of interest" description="Disordered" evidence="1">
    <location>
        <begin position="90"/>
        <end position="111"/>
    </location>
</feature>
<dbReference type="Proteomes" id="UP000095185">
    <property type="component" value="Chromosome"/>
</dbReference>
<dbReference type="RefSeq" id="WP_069810744.1">
    <property type="nucleotide sequence ID" value="NZ_CP017305.1"/>
</dbReference>
<organism evidence="2 3">
    <name type="scientific">Chlorobaculum limnaeum</name>
    <dbReference type="NCBI Taxonomy" id="274537"/>
    <lineage>
        <taxon>Bacteria</taxon>
        <taxon>Pseudomonadati</taxon>
        <taxon>Chlorobiota</taxon>
        <taxon>Chlorobiia</taxon>
        <taxon>Chlorobiales</taxon>
        <taxon>Chlorobiaceae</taxon>
        <taxon>Chlorobaculum</taxon>
    </lineage>
</organism>
<evidence type="ECO:0000256" key="1">
    <source>
        <dbReference type="SAM" id="MobiDB-lite"/>
    </source>
</evidence>
<dbReference type="CDD" id="cd09648">
    <property type="entry name" value="Cas2_I-E"/>
    <property type="match status" value="1"/>
</dbReference>
<dbReference type="OrthoDB" id="9776650at2"/>
<reference evidence="2" key="1">
    <citation type="submission" date="2016-09" db="EMBL/GenBank/DDBJ databases">
        <title>Genome sequence of Chlorobaculum limnaeum.</title>
        <authorList>
            <person name="Liu Z."/>
            <person name="Tank M."/>
            <person name="Bryant D.A."/>
        </authorList>
    </citation>
    <scope>NUCLEOTIDE SEQUENCE [LARGE SCALE GENOMIC DNA]</scope>
    <source>
        <strain evidence="2">DSM 1677</strain>
    </source>
</reference>
<dbReference type="EMBL" id="CP017305">
    <property type="protein sequence ID" value="AOS84552.1"/>
    <property type="molecule type" value="Genomic_DNA"/>
</dbReference>
<dbReference type="AlphaFoldDB" id="A0A1D8D037"/>
<keyword evidence="3" id="KW-1185">Reference proteome</keyword>
<evidence type="ECO:0000313" key="3">
    <source>
        <dbReference type="Proteomes" id="UP000095185"/>
    </source>
</evidence>
<gene>
    <name evidence="2" type="ORF">BIU88_10650</name>
</gene>
<dbReference type="InterPro" id="IPR010152">
    <property type="entry name" value="CRISPR-assoc_prot_Cas2_sub"/>
</dbReference>
<accession>A0A1D8D037</accession>
<dbReference type="STRING" id="274537.BIU88_10650"/>
<name>A0A1D8D037_CHLLM</name>
<dbReference type="KEGG" id="clz:BIU88_10650"/>
<dbReference type="Pfam" id="PF09707">
    <property type="entry name" value="Cas_Cas2CT1978"/>
    <property type="match status" value="1"/>
</dbReference>
<proteinExistence type="predicted"/>
<dbReference type="Gene3D" id="3.30.70.240">
    <property type="match status" value="1"/>
</dbReference>
<protein>
    <submittedName>
        <fullName evidence="2">Type I-E CRISPR-associated endoribonuclease Cas2</fullName>
    </submittedName>
</protein>
<dbReference type="NCBIfam" id="TIGR01873">
    <property type="entry name" value="cas_CT1978"/>
    <property type="match status" value="1"/>
</dbReference>
<evidence type="ECO:0000313" key="2">
    <source>
        <dbReference type="EMBL" id="AOS84552.1"/>
    </source>
</evidence>